<evidence type="ECO:0000313" key="7">
    <source>
        <dbReference type="Proteomes" id="UP000046393"/>
    </source>
</evidence>
<dbReference type="GO" id="GO:0030705">
    <property type="term" value="P:cytoskeleton-dependent intracellular transport"/>
    <property type="evidence" value="ECO:0007669"/>
    <property type="project" value="InterPro"/>
</dbReference>
<evidence type="ECO:0000256" key="4">
    <source>
        <dbReference type="SAM" id="Coils"/>
    </source>
</evidence>
<dbReference type="STRING" id="451379.A0A0N5AZG2"/>
<dbReference type="PANTHER" id="PTHR18947">
    <property type="entry name" value="HOOK PROTEINS"/>
    <property type="match status" value="1"/>
</dbReference>
<dbReference type="InterPro" id="IPR008636">
    <property type="entry name" value="Hook_C"/>
</dbReference>
<keyword evidence="3 4" id="KW-0175">Coiled coil</keyword>
<dbReference type="Pfam" id="PF05622">
    <property type="entry name" value="HOOK"/>
    <property type="match status" value="1"/>
</dbReference>
<dbReference type="GO" id="GO:0008017">
    <property type="term" value="F:microtubule binding"/>
    <property type="evidence" value="ECO:0007669"/>
    <property type="project" value="InterPro"/>
</dbReference>
<evidence type="ECO:0000313" key="8">
    <source>
        <dbReference type="WBParaSite" id="SMUV_0001038701-mRNA-1"/>
    </source>
</evidence>
<evidence type="ECO:0000259" key="6">
    <source>
        <dbReference type="Pfam" id="PF19047"/>
    </source>
</evidence>
<evidence type="ECO:0000256" key="2">
    <source>
        <dbReference type="ARBA" id="ARBA00022490"/>
    </source>
</evidence>
<keyword evidence="2" id="KW-0963">Cytoplasm</keyword>
<dbReference type="WBParaSite" id="SMUV_0001038701-mRNA-1">
    <property type="protein sequence ID" value="SMUV_0001038701-mRNA-1"/>
    <property type="gene ID" value="SMUV_0001038701"/>
</dbReference>
<dbReference type="PANTHER" id="PTHR18947:SF28">
    <property type="entry name" value="GIRDIN, ISOFORM A"/>
    <property type="match status" value="1"/>
</dbReference>
<feature type="coiled-coil region" evidence="4">
    <location>
        <begin position="142"/>
        <end position="366"/>
    </location>
</feature>
<organism evidence="7 8">
    <name type="scientific">Syphacia muris</name>
    <dbReference type="NCBI Taxonomy" id="451379"/>
    <lineage>
        <taxon>Eukaryota</taxon>
        <taxon>Metazoa</taxon>
        <taxon>Ecdysozoa</taxon>
        <taxon>Nematoda</taxon>
        <taxon>Chromadorea</taxon>
        <taxon>Rhabditida</taxon>
        <taxon>Spirurina</taxon>
        <taxon>Oxyuridomorpha</taxon>
        <taxon>Oxyuroidea</taxon>
        <taxon>Oxyuridae</taxon>
        <taxon>Syphacia</taxon>
    </lineage>
</organism>
<dbReference type="Pfam" id="PF19047">
    <property type="entry name" value="HOOK_N"/>
    <property type="match status" value="1"/>
</dbReference>
<feature type="coiled-coil region" evidence="4">
    <location>
        <begin position="420"/>
        <end position="594"/>
    </location>
</feature>
<name>A0A0N5AZG2_9BILA</name>
<dbReference type="Gene3D" id="1.10.418.10">
    <property type="entry name" value="Calponin-like domain"/>
    <property type="match status" value="1"/>
</dbReference>
<dbReference type="AlphaFoldDB" id="A0A0N5AZG2"/>
<dbReference type="Proteomes" id="UP000046393">
    <property type="component" value="Unplaced"/>
</dbReference>
<keyword evidence="7" id="KW-1185">Reference proteome</keyword>
<evidence type="ECO:0000256" key="1">
    <source>
        <dbReference type="ARBA" id="ARBA00004496"/>
    </source>
</evidence>
<evidence type="ECO:0000259" key="5">
    <source>
        <dbReference type="Pfam" id="PF05622"/>
    </source>
</evidence>
<reference evidence="8" key="1">
    <citation type="submission" date="2017-02" db="UniProtKB">
        <authorList>
            <consortium name="WormBaseParasite"/>
        </authorList>
    </citation>
    <scope>IDENTIFICATION</scope>
</reference>
<feature type="domain" description="Hook C-terminal" evidence="5">
    <location>
        <begin position="148"/>
        <end position="631"/>
    </location>
</feature>
<evidence type="ECO:0000256" key="3">
    <source>
        <dbReference type="ARBA" id="ARBA00023054"/>
    </source>
</evidence>
<proteinExistence type="predicted"/>
<protein>
    <submittedName>
        <fullName evidence="8">Calponin-homology (CH) domain-containing protein</fullName>
    </submittedName>
</protein>
<accession>A0A0N5AZG2</accession>
<dbReference type="GO" id="GO:0051959">
    <property type="term" value="F:dynein light intermediate chain binding"/>
    <property type="evidence" value="ECO:0007669"/>
    <property type="project" value="TreeGrafter"/>
</dbReference>
<dbReference type="GO" id="GO:0005815">
    <property type="term" value="C:microtubule organizing center"/>
    <property type="evidence" value="ECO:0007669"/>
    <property type="project" value="TreeGrafter"/>
</dbReference>
<feature type="domain" description="HOOK N-terminal" evidence="6">
    <location>
        <begin position="13"/>
        <end position="99"/>
    </location>
</feature>
<dbReference type="GO" id="GO:0031122">
    <property type="term" value="P:cytoplasmic microtubule organization"/>
    <property type="evidence" value="ECO:0007669"/>
    <property type="project" value="InterPro"/>
</dbReference>
<sequence>MTEKAVETSLYSVENFVTWLNLLELNENVDSETIFTGRGIAEALNKIDGDFFDMNFLNRIKPDSNWHLKKNNLHKVYLRLFEFYKERLDVELTEKCSVDFRNEDFISLLLAHSSKLQYAAINAVEEVKSLMQQSSTFDKNPEENIAVTVKELKEERDQYAEQNKTLRLDLKGLGDSSSELENLRKQLHAAHNLKENIQDSLYKVEAERDHYRKSAEEAREENAVLLKKIEFLAPLGDECRKAKDEVEEYRLRALDFEKLHSQVEVYKTKLKEYNSQKVEIKVLEEKVTTYMQSVIAYEDEQRKNGALKTQIESLRLENRDLGNKLREEAIRGDKAEFEVKRLSDKLKDVEEIKEQLREECRQLNEKVIFHEDFRQGDLVSSLHKETMEAAGVCLQFLFRERVLRLEKENEILRAKESDQIKLVKDDLNVMAEKKAEVESELKWSQRKIMELEAKLKDVEESMAEGEGLNKNRFSEQQAVKERLLLTLEQLKARLEQAQKVNEAGNEEKERLKEQLKATEEKYIAEKENLRMYMERARRVIDDVEKQNRAVEAGSLSRHEFDAIRRERDSYKETVENWEEKLEKSRTMHEEEQRLLISYLYDMMMERLRSTSNNSEVPTIPEKSFLARQRQYCYFVYELVGKIMKCLIFFAFFEGTDFYAGENR</sequence>
<dbReference type="GO" id="GO:0005737">
    <property type="term" value="C:cytoplasm"/>
    <property type="evidence" value="ECO:0007669"/>
    <property type="project" value="UniProtKB-SubCell"/>
</dbReference>
<dbReference type="SUPFAM" id="SSF116907">
    <property type="entry name" value="Hook domain"/>
    <property type="match status" value="1"/>
</dbReference>
<dbReference type="InterPro" id="IPR036872">
    <property type="entry name" value="CH_dom_sf"/>
</dbReference>
<comment type="subcellular location">
    <subcellularLocation>
        <location evidence="1">Cytoplasm</location>
    </subcellularLocation>
</comment>
<dbReference type="InterPro" id="IPR043936">
    <property type="entry name" value="HOOK_N"/>
</dbReference>